<feature type="transmembrane region" description="Helical" evidence="1">
    <location>
        <begin position="250"/>
        <end position="268"/>
    </location>
</feature>
<evidence type="ECO:0000313" key="3">
    <source>
        <dbReference type="Proteomes" id="UP000258927"/>
    </source>
</evidence>
<name>A0A2R4MI53_9HYPH</name>
<evidence type="ECO:0000256" key="1">
    <source>
        <dbReference type="SAM" id="Phobius"/>
    </source>
</evidence>
<dbReference type="EMBL" id="CP021330">
    <property type="protein sequence ID" value="AVX05718.1"/>
    <property type="molecule type" value="Genomic_DNA"/>
</dbReference>
<proteinExistence type="predicted"/>
<keyword evidence="1" id="KW-0472">Membrane</keyword>
<dbReference type="PANTHER" id="PTHR43471:SF1">
    <property type="entry name" value="ABC TRANSPORTER PERMEASE PROTEIN NOSY-RELATED"/>
    <property type="match status" value="1"/>
</dbReference>
<feature type="transmembrane region" description="Helical" evidence="1">
    <location>
        <begin position="174"/>
        <end position="197"/>
    </location>
</feature>
<accession>A0A2R4MI53</accession>
<protein>
    <submittedName>
        <fullName evidence="2">Membrane protein NosY</fullName>
    </submittedName>
</protein>
<keyword evidence="1" id="KW-1133">Transmembrane helix</keyword>
<dbReference type="Proteomes" id="UP000258927">
    <property type="component" value="Chromosome"/>
</dbReference>
<dbReference type="GO" id="GO:0005886">
    <property type="term" value="C:plasma membrane"/>
    <property type="evidence" value="ECO:0007669"/>
    <property type="project" value="UniProtKB-SubCell"/>
</dbReference>
<dbReference type="RefSeq" id="WP_027834050.1">
    <property type="nucleotide sequence ID" value="NZ_CP021330.1"/>
</dbReference>
<gene>
    <name evidence="2" type="ORF">MXMO3_03212</name>
</gene>
<dbReference type="AlphaFoldDB" id="A0A2R4MI53"/>
<dbReference type="Pfam" id="PF12679">
    <property type="entry name" value="ABC2_membrane_2"/>
    <property type="match status" value="1"/>
</dbReference>
<reference evidence="2 3" key="1">
    <citation type="submission" date="2017-05" db="EMBL/GenBank/DDBJ databases">
        <title>Genome Analysis of Maritalea myrionectae HL2708#5.</title>
        <authorList>
            <consortium name="Cotde Inc.-PKNU"/>
            <person name="Jang D."/>
            <person name="Oh H.-M."/>
        </authorList>
    </citation>
    <scope>NUCLEOTIDE SEQUENCE [LARGE SCALE GENOMIC DNA]</scope>
    <source>
        <strain evidence="2 3">HL2708#5</strain>
    </source>
</reference>
<sequence length="273" mass="28317">MTSILSIARLELLIARRNLWVATAIVLMATFNVVLTIAGNAPTGVLGAGPMTVSITSITTLSVYLMPLIGLLLSFDAISGEAERGTLTLSLSYPLSRAEILLGKFFAHLLVLGVAVAIGLSITAAIIAFRHEVAATEWRALIVLYFTSLALGATFLGLGYTISALVKQTGAASGVAIALWLIAVVLYDLGLLGALVADAGGTFTKTIFPYALVANPADAFRLLNMPDQSVNMLSSGLGAASSATGLGGQLASLLVWPIAALLFALLAFRKVEP</sequence>
<dbReference type="STRING" id="1122213.GCA_000423365_00904"/>
<dbReference type="PANTHER" id="PTHR43471">
    <property type="entry name" value="ABC TRANSPORTER PERMEASE"/>
    <property type="match status" value="1"/>
</dbReference>
<feature type="transmembrane region" description="Helical" evidence="1">
    <location>
        <begin position="20"/>
        <end position="41"/>
    </location>
</feature>
<keyword evidence="3" id="KW-1185">Reference proteome</keyword>
<evidence type="ECO:0000313" key="2">
    <source>
        <dbReference type="EMBL" id="AVX05718.1"/>
    </source>
</evidence>
<feature type="transmembrane region" description="Helical" evidence="1">
    <location>
        <begin position="53"/>
        <end position="75"/>
    </location>
</feature>
<keyword evidence="1" id="KW-0812">Transmembrane</keyword>
<dbReference type="GO" id="GO:0140359">
    <property type="term" value="F:ABC-type transporter activity"/>
    <property type="evidence" value="ECO:0007669"/>
    <property type="project" value="InterPro"/>
</dbReference>
<organism evidence="2 3">
    <name type="scientific">Maritalea myrionectae</name>
    <dbReference type="NCBI Taxonomy" id="454601"/>
    <lineage>
        <taxon>Bacteria</taxon>
        <taxon>Pseudomonadati</taxon>
        <taxon>Pseudomonadota</taxon>
        <taxon>Alphaproteobacteria</taxon>
        <taxon>Hyphomicrobiales</taxon>
        <taxon>Devosiaceae</taxon>
        <taxon>Maritalea</taxon>
    </lineage>
</organism>
<dbReference type="KEGG" id="mmyr:MXMO3_03212"/>
<feature type="transmembrane region" description="Helical" evidence="1">
    <location>
        <begin position="105"/>
        <end position="129"/>
    </location>
</feature>
<feature type="transmembrane region" description="Helical" evidence="1">
    <location>
        <begin position="141"/>
        <end position="162"/>
    </location>
</feature>